<dbReference type="PANTHER" id="PTHR11748">
    <property type="entry name" value="D-LACTATE DEHYDROGENASE"/>
    <property type="match status" value="1"/>
</dbReference>
<feature type="region of interest" description="Disordered" evidence="8">
    <location>
        <begin position="32"/>
        <end position="94"/>
    </location>
</feature>
<accession>A0AA39X0T7</accession>
<dbReference type="Pfam" id="PF02913">
    <property type="entry name" value="FAD-oxidase_C"/>
    <property type="match status" value="1"/>
</dbReference>
<feature type="compositionally biased region" description="Low complexity" evidence="8">
    <location>
        <begin position="83"/>
        <end position="94"/>
    </location>
</feature>
<dbReference type="FunFam" id="3.30.70.2740:FF:000001">
    <property type="entry name" value="D-lactate dehydrogenase mitochondrial"/>
    <property type="match status" value="1"/>
</dbReference>
<dbReference type="InterPro" id="IPR016164">
    <property type="entry name" value="FAD-linked_Oxase-like_C"/>
</dbReference>
<evidence type="ECO:0000313" key="11">
    <source>
        <dbReference type="Proteomes" id="UP001174934"/>
    </source>
</evidence>
<comment type="caution">
    <text evidence="10">The sequence shown here is derived from an EMBL/GenBank/DDBJ whole genome shotgun (WGS) entry which is preliminary data.</text>
</comment>
<keyword evidence="5" id="KW-0560">Oxidoreductase</keyword>
<dbReference type="GO" id="GO:0005739">
    <property type="term" value="C:mitochondrion"/>
    <property type="evidence" value="ECO:0007669"/>
    <property type="project" value="TreeGrafter"/>
</dbReference>
<dbReference type="EC" id="1.1.2.4" evidence="6"/>
<evidence type="ECO:0000256" key="7">
    <source>
        <dbReference type="ARBA" id="ARBA00051436"/>
    </source>
</evidence>
<name>A0AA39X0T7_9PEZI</name>
<dbReference type="FunFam" id="3.30.465.10:FF:000014">
    <property type="entry name" value="D-lactate dehydrogenase (Cytochrome), putative"/>
    <property type="match status" value="1"/>
</dbReference>
<evidence type="ECO:0000256" key="4">
    <source>
        <dbReference type="ARBA" id="ARBA00022827"/>
    </source>
</evidence>
<dbReference type="PROSITE" id="PS51387">
    <property type="entry name" value="FAD_PCMH"/>
    <property type="match status" value="1"/>
</dbReference>
<feature type="compositionally biased region" description="Pro residues" evidence="8">
    <location>
        <begin position="70"/>
        <end position="82"/>
    </location>
</feature>
<evidence type="ECO:0000256" key="8">
    <source>
        <dbReference type="SAM" id="MobiDB-lite"/>
    </source>
</evidence>
<dbReference type="InterPro" id="IPR016171">
    <property type="entry name" value="Vanillyl_alc_oxidase_C-sub2"/>
</dbReference>
<dbReference type="Pfam" id="PF01565">
    <property type="entry name" value="FAD_binding_4"/>
    <property type="match status" value="1"/>
</dbReference>
<dbReference type="GO" id="GO:0071949">
    <property type="term" value="F:FAD binding"/>
    <property type="evidence" value="ECO:0007669"/>
    <property type="project" value="InterPro"/>
</dbReference>
<dbReference type="InterPro" id="IPR016166">
    <property type="entry name" value="FAD-bd_PCMH"/>
</dbReference>
<evidence type="ECO:0000256" key="5">
    <source>
        <dbReference type="ARBA" id="ARBA00023002"/>
    </source>
</evidence>
<proteinExistence type="inferred from homology"/>
<evidence type="ECO:0000259" key="9">
    <source>
        <dbReference type="PROSITE" id="PS51387"/>
    </source>
</evidence>
<evidence type="ECO:0000256" key="6">
    <source>
        <dbReference type="ARBA" id="ARBA00038897"/>
    </source>
</evidence>
<gene>
    <name evidence="10" type="ORF">B0T17DRAFT_577776</name>
</gene>
<feature type="compositionally biased region" description="Low complexity" evidence="8">
    <location>
        <begin position="37"/>
        <end position="48"/>
    </location>
</feature>
<dbReference type="GO" id="GO:1903457">
    <property type="term" value="P:lactate catabolic process"/>
    <property type="evidence" value="ECO:0007669"/>
    <property type="project" value="TreeGrafter"/>
</dbReference>
<dbReference type="InterPro" id="IPR004113">
    <property type="entry name" value="FAD-bd_oxidored_4_C"/>
</dbReference>
<dbReference type="InterPro" id="IPR006094">
    <property type="entry name" value="Oxid_FAD_bind_N"/>
</dbReference>
<dbReference type="Proteomes" id="UP001174934">
    <property type="component" value="Unassembled WGS sequence"/>
</dbReference>
<dbReference type="Gene3D" id="1.10.45.10">
    <property type="entry name" value="Vanillyl-alcohol Oxidase, Chain A, domain 4"/>
    <property type="match status" value="1"/>
</dbReference>
<protein>
    <recommendedName>
        <fullName evidence="6">D-lactate dehydrogenase (cytochrome)</fullName>
        <ecNumber evidence="6">1.1.2.4</ecNumber>
    </recommendedName>
</protein>
<dbReference type="InterPro" id="IPR036318">
    <property type="entry name" value="FAD-bd_PCMH-like_sf"/>
</dbReference>
<keyword evidence="11" id="KW-1185">Reference proteome</keyword>
<dbReference type="Gene3D" id="3.30.465.10">
    <property type="match status" value="1"/>
</dbReference>
<evidence type="ECO:0000313" key="10">
    <source>
        <dbReference type="EMBL" id="KAK0625076.1"/>
    </source>
</evidence>
<dbReference type="Gene3D" id="3.30.70.2740">
    <property type="match status" value="1"/>
</dbReference>
<dbReference type="GO" id="GO:0008720">
    <property type="term" value="F:D-lactate dehydrogenase (NAD+) activity"/>
    <property type="evidence" value="ECO:0007669"/>
    <property type="project" value="TreeGrafter"/>
</dbReference>
<organism evidence="10 11">
    <name type="scientific">Bombardia bombarda</name>
    <dbReference type="NCBI Taxonomy" id="252184"/>
    <lineage>
        <taxon>Eukaryota</taxon>
        <taxon>Fungi</taxon>
        <taxon>Dikarya</taxon>
        <taxon>Ascomycota</taxon>
        <taxon>Pezizomycotina</taxon>
        <taxon>Sordariomycetes</taxon>
        <taxon>Sordariomycetidae</taxon>
        <taxon>Sordariales</taxon>
        <taxon>Lasiosphaeriaceae</taxon>
        <taxon>Bombardia</taxon>
    </lineage>
</organism>
<keyword evidence="4" id="KW-0274">FAD</keyword>
<feature type="domain" description="FAD-binding PCMH-type" evidence="9">
    <location>
        <begin position="185"/>
        <end position="362"/>
    </location>
</feature>
<evidence type="ECO:0000256" key="2">
    <source>
        <dbReference type="ARBA" id="ARBA00008000"/>
    </source>
</evidence>
<comment type="cofactor">
    <cofactor evidence="1">
        <name>FAD</name>
        <dbReference type="ChEBI" id="CHEBI:57692"/>
    </cofactor>
</comment>
<evidence type="ECO:0000256" key="3">
    <source>
        <dbReference type="ARBA" id="ARBA00022630"/>
    </source>
</evidence>
<comment type="catalytic activity">
    <reaction evidence="7">
        <text>(R)-lactate + 2 Fe(III)-[cytochrome c] = 2 Fe(II)-[cytochrome c] + pyruvate + 2 H(+)</text>
        <dbReference type="Rhea" id="RHEA:13521"/>
        <dbReference type="Rhea" id="RHEA-COMP:10350"/>
        <dbReference type="Rhea" id="RHEA-COMP:14399"/>
        <dbReference type="ChEBI" id="CHEBI:15361"/>
        <dbReference type="ChEBI" id="CHEBI:15378"/>
        <dbReference type="ChEBI" id="CHEBI:16004"/>
        <dbReference type="ChEBI" id="CHEBI:29033"/>
        <dbReference type="ChEBI" id="CHEBI:29034"/>
        <dbReference type="EC" id="1.1.2.4"/>
    </reaction>
</comment>
<dbReference type="PANTHER" id="PTHR11748:SF83">
    <property type="entry name" value="DEHYDROGENASE (CYTOCHROME), PUTATIVE (AFU_ORTHOLOGUE AFUA_1G17520)-RELATED"/>
    <property type="match status" value="1"/>
</dbReference>
<dbReference type="AlphaFoldDB" id="A0AA39X0T7"/>
<evidence type="ECO:0000256" key="1">
    <source>
        <dbReference type="ARBA" id="ARBA00001974"/>
    </source>
</evidence>
<keyword evidence="3" id="KW-0285">Flavoprotein</keyword>
<sequence>MLPPRSASSFRVVSGLTRQVNLQHARRHITHGRYYPSSSSSSSIFSSSPTAASRPSFLPPSCRWTTTSSHPPPPQPPPPPPQNQTLTQAQTAHQNKTKWQGRYFQLGLFAITALAFALGHLNASWHPNAFRYARRKKMLAAVDEINHVLQQSRLGTDDENDDTFVTYDPVALDAVGHSEWSTSNSPVRAVAIVYPRTTADVVEIAKICHRDRVPMVPYGAGSSVEGSFAQPFSGLVISFERMDEIVAFHPGDMDVVVQPGVNWVDLNEEIKSSGLFLPMDPSPTATIGGMVGTNCSGTNAYRYGTMRDWVLNVTVVLPDGRVVKTRRRPRKTSAGYDLTGLLVGAEGTLGIVTEVTLRLAPVPEETSVAVVAFPSMWDAAAAAERLIRDGVQLAALEIMDEVQMRMLNEHGSEKVKRRRWEERPTLFLKFAGRREGIRGDVERVAGIVAGFTDGGALVFARSKEEEMDLWAARKEALFTMLSIRPPGTEIWSTDVAVPISRLAEIIDVSKKECGELGIFASVIGHVGDGNFHVAMMYDPQNAEQTQAVSRCVKNMMKRALEMEGTVSGEHAIGIGKKGYLVEELGEETIGLMHALKMTVDNKWIMNPGKVIDLDDRYKIKPWFKEGTRARWE</sequence>
<dbReference type="InterPro" id="IPR016169">
    <property type="entry name" value="FAD-bd_PCMH_sub2"/>
</dbReference>
<dbReference type="GO" id="GO:0004458">
    <property type="term" value="F:D-lactate dehydrogenase (cytochrome) activity"/>
    <property type="evidence" value="ECO:0007669"/>
    <property type="project" value="UniProtKB-EC"/>
</dbReference>
<comment type="similarity">
    <text evidence="2">Belongs to the FAD-binding oxidoreductase/transferase type 4 family.</text>
</comment>
<dbReference type="FunFam" id="1.10.45.10:FF:000001">
    <property type="entry name" value="D-lactate dehydrogenase mitochondrial"/>
    <property type="match status" value="1"/>
</dbReference>
<dbReference type="SUPFAM" id="SSF55103">
    <property type="entry name" value="FAD-linked oxidases, C-terminal domain"/>
    <property type="match status" value="1"/>
</dbReference>
<dbReference type="SUPFAM" id="SSF56176">
    <property type="entry name" value="FAD-binding/transporter-associated domain-like"/>
    <property type="match status" value="1"/>
</dbReference>
<reference evidence="10" key="1">
    <citation type="submission" date="2023-06" db="EMBL/GenBank/DDBJ databases">
        <title>Genome-scale phylogeny and comparative genomics of the fungal order Sordariales.</title>
        <authorList>
            <consortium name="Lawrence Berkeley National Laboratory"/>
            <person name="Hensen N."/>
            <person name="Bonometti L."/>
            <person name="Westerberg I."/>
            <person name="Brannstrom I.O."/>
            <person name="Guillou S."/>
            <person name="Cros-Aarteil S."/>
            <person name="Calhoun S."/>
            <person name="Haridas S."/>
            <person name="Kuo A."/>
            <person name="Mondo S."/>
            <person name="Pangilinan J."/>
            <person name="Riley R."/>
            <person name="LaButti K."/>
            <person name="Andreopoulos B."/>
            <person name="Lipzen A."/>
            <person name="Chen C."/>
            <person name="Yanf M."/>
            <person name="Daum C."/>
            <person name="Ng V."/>
            <person name="Clum A."/>
            <person name="Steindorff A."/>
            <person name="Ohm R."/>
            <person name="Martin F."/>
            <person name="Silar P."/>
            <person name="Natvig D."/>
            <person name="Lalanne C."/>
            <person name="Gautier V."/>
            <person name="Ament-velasquez S.L."/>
            <person name="Kruys A."/>
            <person name="Hutchinson M.I."/>
            <person name="Powell A.J."/>
            <person name="Barry K."/>
            <person name="Miller A.N."/>
            <person name="Grigoriev I.V."/>
            <person name="Debuchy R."/>
            <person name="Gladieux P."/>
            <person name="Thoren M.H."/>
            <person name="Johannesson H."/>
        </authorList>
    </citation>
    <scope>NUCLEOTIDE SEQUENCE</scope>
    <source>
        <strain evidence="10">SMH3391-2</strain>
    </source>
</reference>
<dbReference type="EMBL" id="JAULSR010000003">
    <property type="protein sequence ID" value="KAK0625076.1"/>
    <property type="molecule type" value="Genomic_DNA"/>
</dbReference>